<evidence type="ECO:0000313" key="2">
    <source>
        <dbReference type="Proteomes" id="UP000054564"/>
    </source>
</evidence>
<evidence type="ECO:0000313" key="1">
    <source>
        <dbReference type="EMBL" id="KNE98830.1"/>
    </source>
</evidence>
<accession>A0A0L0VHS0</accession>
<dbReference type="Proteomes" id="UP000054564">
    <property type="component" value="Unassembled WGS sequence"/>
</dbReference>
<dbReference type="EMBL" id="AJIL01000052">
    <property type="protein sequence ID" value="KNE98830.1"/>
    <property type="molecule type" value="Genomic_DNA"/>
</dbReference>
<name>A0A0L0VHS0_9BASI</name>
<gene>
    <name evidence="1" type="ORF">PSTG_07852</name>
</gene>
<protein>
    <submittedName>
        <fullName evidence="1">Uncharacterized protein</fullName>
    </submittedName>
</protein>
<reference evidence="2" key="1">
    <citation type="submission" date="2014-03" db="EMBL/GenBank/DDBJ databases">
        <title>The Genome Sequence of Puccinia striiformis f. sp. tritici PST-78.</title>
        <authorList>
            <consortium name="The Broad Institute Genome Sequencing Platform"/>
            <person name="Cuomo C."/>
            <person name="Hulbert S."/>
            <person name="Chen X."/>
            <person name="Walker B."/>
            <person name="Young S.K."/>
            <person name="Zeng Q."/>
            <person name="Gargeya S."/>
            <person name="Fitzgerald M."/>
            <person name="Haas B."/>
            <person name="Abouelleil A."/>
            <person name="Alvarado L."/>
            <person name="Arachchi H.M."/>
            <person name="Berlin A.M."/>
            <person name="Chapman S.B."/>
            <person name="Goldberg J."/>
            <person name="Griggs A."/>
            <person name="Gujja S."/>
            <person name="Hansen M."/>
            <person name="Howarth C."/>
            <person name="Imamovic A."/>
            <person name="Larimer J."/>
            <person name="McCowan C."/>
            <person name="Montmayeur A."/>
            <person name="Murphy C."/>
            <person name="Neiman D."/>
            <person name="Pearson M."/>
            <person name="Priest M."/>
            <person name="Roberts A."/>
            <person name="Saif S."/>
            <person name="Shea T."/>
            <person name="Sisk P."/>
            <person name="Sykes S."/>
            <person name="Wortman J."/>
            <person name="Nusbaum C."/>
            <person name="Birren B."/>
        </authorList>
    </citation>
    <scope>NUCLEOTIDE SEQUENCE [LARGE SCALE GENOMIC DNA]</scope>
    <source>
        <strain evidence="2">race PST-78</strain>
    </source>
</reference>
<organism evidence="1 2">
    <name type="scientific">Puccinia striiformis f. sp. tritici PST-78</name>
    <dbReference type="NCBI Taxonomy" id="1165861"/>
    <lineage>
        <taxon>Eukaryota</taxon>
        <taxon>Fungi</taxon>
        <taxon>Dikarya</taxon>
        <taxon>Basidiomycota</taxon>
        <taxon>Pucciniomycotina</taxon>
        <taxon>Pucciniomycetes</taxon>
        <taxon>Pucciniales</taxon>
        <taxon>Pucciniaceae</taxon>
        <taxon>Puccinia</taxon>
    </lineage>
</organism>
<dbReference type="AlphaFoldDB" id="A0A0L0VHS0"/>
<comment type="caution">
    <text evidence="1">The sequence shown here is derived from an EMBL/GenBank/DDBJ whole genome shotgun (WGS) entry which is preliminary data.</text>
</comment>
<sequence>MPRLRVWRLGHTSIKPAQGSSSRIVGSSEWLGVDAPAAAPTFGDPSIDANPVRPRCLVDGSAQLLSTFSDPNPKKASHGGLRTGRGFEYSSSNYYPVSMVPWNLTRTITWACKMSHINVGPAKSVMAQRRPTESLSGRAEPGLRGLTVEVGRAGPMGPRTGMSEQF</sequence>
<keyword evidence="2" id="KW-1185">Reference proteome</keyword>
<proteinExistence type="predicted"/>